<dbReference type="AlphaFoldDB" id="A0A1Z4LRT9"/>
<accession>A0A1Z4LRT9</accession>
<evidence type="ECO:0000313" key="3">
    <source>
        <dbReference type="Proteomes" id="UP000218418"/>
    </source>
</evidence>
<organism evidence="2 3">
    <name type="scientific">Calothrix parasitica NIES-267</name>
    <dbReference type="NCBI Taxonomy" id="1973488"/>
    <lineage>
        <taxon>Bacteria</taxon>
        <taxon>Bacillati</taxon>
        <taxon>Cyanobacteriota</taxon>
        <taxon>Cyanophyceae</taxon>
        <taxon>Nostocales</taxon>
        <taxon>Calotrichaceae</taxon>
        <taxon>Calothrix</taxon>
    </lineage>
</organism>
<reference evidence="2 3" key="1">
    <citation type="submission" date="2017-06" db="EMBL/GenBank/DDBJ databases">
        <title>Genome sequencing of cyanobaciteial culture collection at National Institute for Environmental Studies (NIES).</title>
        <authorList>
            <person name="Hirose Y."/>
            <person name="Shimura Y."/>
            <person name="Fujisawa T."/>
            <person name="Nakamura Y."/>
            <person name="Kawachi M."/>
        </authorList>
    </citation>
    <scope>NUCLEOTIDE SEQUENCE [LARGE SCALE GENOMIC DNA]</scope>
    <source>
        <strain evidence="2 3">NIES-267</strain>
    </source>
</reference>
<sequence length="464" mass="53353">MTRINFLTPEQEALIPEYQQKWKRIYLSTQPIEHNRAKAVVQGAYAVMGKPEPEVIFCSSPRAALERLQSYVETPQESPQPSREEVQNNFFDFARAAWEIIKIKAKQQSAGTKPLHDLLGEILNESYKSLEKHIDNCLPKDLSTYDFVEQSFLGASPLFDHMDKQMNRRREPGFQGNFDNIQPDLQESFGMTAEGLDKQLGWIPGKDLLFRGWLKQMLQTNIVIRISGVEHPKFREIILPLLSPYEQKFLLGNPPFIVSNCLISSIWLDFAFSVLDYPCKTQKWSALQGLAKHCGWIFGIDNLCIICERPTKILVNEDNQLHGEGETAIEFADGFIAYAYNGTYLPEKYGIIHPSQWQTQWIIEEEYNDLQEALIQGIGAVRLSEELPLIEGVEQEVMQEYTLFKLENKGVSNTYILKRRDSQTGNSCAVFIPWLKRRMQSAIQYANEHYSAEDFPIPENDSIE</sequence>
<evidence type="ECO:0000313" key="2">
    <source>
        <dbReference type="EMBL" id="BAY83894.1"/>
    </source>
</evidence>
<dbReference type="Proteomes" id="UP000218418">
    <property type="component" value="Chromosome"/>
</dbReference>
<dbReference type="InterPro" id="IPR046633">
    <property type="entry name" value="DUF6745"/>
</dbReference>
<evidence type="ECO:0000259" key="1">
    <source>
        <dbReference type="Pfam" id="PF20530"/>
    </source>
</evidence>
<protein>
    <recommendedName>
        <fullName evidence="1">DUF6745 domain-containing protein</fullName>
    </recommendedName>
</protein>
<feature type="domain" description="DUF6745" evidence="1">
    <location>
        <begin position="282"/>
        <end position="381"/>
    </location>
</feature>
<dbReference type="OrthoDB" id="489446at2"/>
<dbReference type="EMBL" id="AP018227">
    <property type="protein sequence ID" value="BAY83894.1"/>
    <property type="molecule type" value="Genomic_DNA"/>
</dbReference>
<proteinExistence type="predicted"/>
<name>A0A1Z4LRT9_9CYAN</name>
<keyword evidence="3" id="KW-1185">Reference proteome</keyword>
<dbReference type="Pfam" id="PF20530">
    <property type="entry name" value="DUF6745"/>
    <property type="match status" value="1"/>
</dbReference>
<gene>
    <name evidence="2" type="ORF">NIES267_33880</name>
</gene>